<proteinExistence type="predicted"/>
<dbReference type="PANTHER" id="PTHR47532:SF1">
    <property type="entry name" value="RETINAL-BINDING PROTEIN"/>
    <property type="match status" value="1"/>
</dbReference>
<evidence type="ECO:0000313" key="3">
    <source>
        <dbReference type="Proteomes" id="UP001234989"/>
    </source>
</evidence>
<dbReference type="EMBL" id="CP133621">
    <property type="protein sequence ID" value="WMV51697.1"/>
    <property type="molecule type" value="Genomic_DNA"/>
</dbReference>
<accession>A0AAF0USC2</accession>
<evidence type="ECO:0000313" key="2">
    <source>
        <dbReference type="EMBL" id="WMV51697.1"/>
    </source>
</evidence>
<dbReference type="SUPFAM" id="SSF101576">
    <property type="entry name" value="Supernatant protein factor (SPF), C-terminal domain"/>
    <property type="match status" value="1"/>
</dbReference>
<dbReference type="PROSITE" id="PS50866">
    <property type="entry name" value="GOLD"/>
    <property type="match status" value="1"/>
</dbReference>
<reference evidence="2" key="1">
    <citation type="submission" date="2023-08" db="EMBL/GenBank/DDBJ databases">
        <title>A de novo genome assembly of Solanum verrucosum Schlechtendal, a Mexican diploid species geographically isolated from the other diploid A-genome species in potato relatives.</title>
        <authorList>
            <person name="Hosaka K."/>
        </authorList>
    </citation>
    <scope>NUCLEOTIDE SEQUENCE</scope>
    <source>
        <tissue evidence="2">Young leaves</tissue>
    </source>
</reference>
<gene>
    <name evidence="2" type="ORF">MTR67_045082</name>
</gene>
<dbReference type="Proteomes" id="UP001234989">
    <property type="component" value="Chromosome 10"/>
</dbReference>
<organism evidence="2 3">
    <name type="scientific">Solanum verrucosum</name>
    <dbReference type="NCBI Taxonomy" id="315347"/>
    <lineage>
        <taxon>Eukaryota</taxon>
        <taxon>Viridiplantae</taxon>
        <taxon>Streptophyta</taxon>
        <taxon>Embryophyta</taxon>
        <taxon>Tracheophyta</taxon>
        <taxon>Spermatophyta</taxon>
        <taxon>Magnoliopsida</taxon>
        <taxon>eudicotyledons</taxon>
        <taxon>Gunneridae</taxon>
        <taxon>Pentapetalae</taxon>
        <taxon>asterids</taxon>
        <taxon>lamiids</taxon>
        <taxon>Solanales</taxon>
        <taxon>Solanaceae</taxon>
        <taxon>Solanoideae</taxon>
        <taxon>Solaneae</taxon>
        <taxon>Solanum</taxon>
    </lineage>
</organism>
<dbReference type="AlphaFoldDB" id="A0AAF0USC2"/>
<evidence type="ECO:0000259" key="1">
    <source>
        <dbReference type="PROSITE" id="PS50866"/>
    </source>
</evidence>
<keyword evidence="3" id="KW-1185">Reference proteome</keyword>
<sequence length="615" mass="70330">MASTDGLMPITRAFLSSYYDKYPFSPLSQDVSRLTDEIHSMAKNLQKDAPLTEGESSLVLEAESHPPHKVDENLWKNREQLEEILFLLESSNWPPALQWQSTTEDVELVSVLGRLGEKFQSTLKSLQTFQSKNSEFVFNTVMTYMPQDFRGTLIRQQRERSERNKQAEVDALINSGGSIRDQYALLWNQQMERQVLRRQLAQLGSATGVYKTLVKYLVGVPQVLLDFVQKINDDDGPMEEQRQRYGPPLYSLTKMVLNIRLFLSLLWRRFEAGKLSRSQITVLEEAVDIYTSEFQRFITFIRTGRRSKFPCNSTSSIPQQTQSQFPRGSIQGDPLSPFLFIIAMEGLSSMVRTIFQNNWLRSFKLNDGEELVTDLQYIRVMLVVFEAVSGLKVYWRKSNISPIKEVSSIQTLAGMLGCRVDKLPTVYLGMPLGNRHKDVEIWNSIVEKTMKSVAKKLDRLGRFLFMCGKATRVNIDVFANSPFFITAEEAGTLEARKSDEYKEVSVPAGKTHEVSLTVDAINSYIAWDFSLVQGRVDMDIGFSMEYTDPSGQKTQILPYRRYGADQGNFCTCLSGNYKLIWDNSYSTFFKKVLRYKVDCIPPVVEPELSSDQVDE</sequence>
<dbReference type="Gene3D" id="2.60.120.680">
    <property type="entry name" value="GOLD domain"/>
    <property type="match status" value="1"/>
</dbReference>
<name>A0AAF0USC2_SOLVR</name>
<dbReference type="InterPro" id="IPR009038">
    <property type="entry name" value="GOLD_dom"/>
</dbReference>
<protein>
    <recommendedName>
        <fullName evidence="1">GOLD domain-containing protein</fullName>
    </recommendedName>
</protein>
<dbReference type="PANTHER" id="PTHR47532">
    <property type="entry name" value="RETINAL-BINDING PROTEIN"/>
    <property type="match status" value="1"/>
</dbReference>
<dbReference type="InterPro" id="IPR036598">
    <property type="entry name" value="GOLD_dom_sf"/>
</dbReference>
<feature type="domain" description="GOLD" evidence="1">
    <location>
        <begin position="497"/>
        <end position="599"/>
    </location>
</feature>